<proteinExistence type="predicted"/>
<comment type="caution">
    <text evidence="2">The sequence shown here is derived from an EMBL/GenBank/DDBJ whole genome shotgun (WGS) entry which is preliminary data.</text>
</comment>
<protein>
    <submittedName>
        <fullName evidence="2">GNAT family N-acetyltransferase</fullName>
    </submittedName>
</protein>
<sequence length="268" mass="31506">MIRKMELESDYENVREMVYKMPAQNYFICMAFEMSISPFREIMLCEDNHHTLTMVLFYRKSGNLQIAIHPDYNFDHECGQAVLKELKAHLNHFTYQKLIISKSIFKKIEAGVPHEQIEKQAEIHHLIMSHPYEMNLAFESTYRFRKLQCEDLDEVESLYRMVFNGFASKDYMKQKIKSGRGMGYGVWKDQKLVSAAQTDFENRILVGVATHPAYQHLGLSRKCVQILLNAIYTNQKEIYLQVENPIAIRFYKTLGFNVVDLTLYVTNF</sequence>
<evidence type="ECO:0000313" key="3">
    <source>
        <dbReference type="Proteomes" id="UP000614200"/>
    </source>
</evidence>
<organism evidence="2 3">
    <name type="scientific">Fusibacter ferrireducens</name>
    <dbReference type="NCBI Taxonomy" id="2785058"/>
    <lineage>
        <taxon>Bacteria</taxon>
        <taxon>Bacillati</taxon>
        <taxon>Bacillota</taxon>
        <taxon>Clostridia</taxon>
        <taxon>Eubacteriales</taxon>
        <taxon>Eubacteriales Family XII. Incertae Sedis</taxon>
        <taxon>Fusibacter</taxon>
    </lineage>
</organism>
<dbReference type="Pfam" id="PF12746">
    <property type="entry name" value="GNAT_acetyltran"/>
    <property type="match status" value="1"/>
</dbReference>
<dbReference type="Proteomes" id="UP000614200">
    <property type="component" value="Unassembled WGS sequence"/>
</dbReference>
<gene>
    <name evidence="2" type="ORF">ISU02_07455</name>
</gene>
<dbReference type="EMBL" id="JADKNH010000004">
    <property type="protein sequence ID" value="MBF4692950.1"/>
    <property type="molecule type" value="Genomic_DNA"/>
</dbReference>
<evidence type="ECO:0000259" key="1">
    <source>
        <dbReference type="PROSITE" id="PS51186"/>
    </source>
</evidence>
<reference evidence="2 3" key="1">
    <citation type="submission" date="2020-11" db="EMBL/GenBank/DDBJ databases">
        <title>Fusibacter basophilias sp. nov.</title>
        <authorList>
            <person name="Qiu D."/>
        </authorList>
    </citation>
    <scope>NUCLEOTIDE SEQUENCE [LARGE SCALE GENOMIC DNA]</scope>
    <source>
        <strain evidence="2 3">Q10-2</strain>
    </source>
</reference>
<dbReference type="SUPFAM" id="SSF55729">
    <property type="entry name" value="Acyl-CoA N-acyltransferases (Nat)"/>
    <property type="match status" value="1"/>
</dbReference>
<dbReference type="Gene3D" id="3.40.630.30">
    <property type="match status" value="1"/>
</dbReference>
<name>A0ABR9ZR66_9FIRM</name>
<evidence type="ECO:0000313" key="2">
    <source>
        <dbReference type="EMBL" id="MBF4692950.1"/>
    </source>
</evidence>
<feature type="domain" description="N-acetyltransferase" evidence="1">
    <location>
        <begin position="142"/>
        <end position="268"/>
    </location>
</feature>
<dbReference type="InterPro" id="IPR027365">
    <property type="entry name" value="GNAT_acetyltra_YdfB-like"/>
</dbReference>
<dbReference type="RefSeq" id="WP_194701188.1">
    <property type="nucleotide sequence ID" value="NZ_JADKNH010000004.1"/>
</dbReference>
<dbReference type="PROSITE" id="PS51186">
    <property type="entry name" value="GNAT"/>
    <property type="match status" value="1"/>
</dbReference>
<dbReference type="InterPro" id="IPR000182">
    <property type="entry name" value="GNAT_dom"/>
</dbReference>
<dbReference type="InterPro" id="IPR016181">
    <property type="entry name" value="Acyl_CoA_acyltransferase"/>
</dbReference>
<keyword evidence="3" id="KW-1185">Reference proteome</keyword>
<accession>A0ABR9ZR66</accession>